<keyword evidence="6" id="KW-1003">Cell membrane</keyword>
<evidence type="ECO:0000313" key="9">
    <source>
        <dbReference type="EMBL" id="AFK02898.1"/>
    </source>
</evidence>
<dbReference type="InterPro" id="IPR030388">
    <property type="entry name" value="G_ERA_dom"/>
</dbReference>
<gene>
    <name evidence="6" type="primary">era</name>
    <name evidence="9" type="ordered locus">Emtol_1756</name>
</gene>
<dbReference type="SUPFAM" id="SSF54814">
    <property type="entry name" value="Prokaryotic type KH domain (KH-domain type II)"/>
    <property type="match status" value="1"/>
</dbReference>
<feature type="binding site" evidence="6">
    <location>
        <begin position="70"/>
        <end position="74"/>
    </location>
    <ligand>
        <name>GTP</name>
        <dbReference type="ChEBI" id="CHEBI:37565"/>
    </ligand>
</feature>
<comment type="subunit">
    <text evidence="6">Monomer.</text>
</comment>
<comment type="function">
    <text evidence="6">An essential GTPase that binds both GDP and GTP, with rapid nucleotide exchange. Plays a role in 16S rRNA processing and 30S ribosomal subunit biogenesis and possibly also in cell cycle regulation and energy metabolism.</text>
</comment>
<dbReference type="SUPFAM" id="SSF52540">
    <property type="entry name" value="P-loop containing nucleoside triphosphate hydrolases"/>
    <property type="match status" value="1"/>
</dbReference>
<reference evidence="9 10" key="1">
    <citation type="submission" date="2011-07" db="EMBL/GenBank/DDBJ databases">
        <title>The complete genome of chromosome of Emticicia oligotrophica DSM 17448.</title>
        <authorList>
            <consortium name="US DOE Joint Genome Institute (JGI-PGF)"/>
            <person name="Lucas S."/>
            <person name="Han J."/>
            <person name="Lapidus A."/>
            <person name="Bruce D."/>
            <person name="Goodwin L."/>
            <person name="Pitluck S."/>
            <person name="Peters L."/>
            <person name="Kyrpides N."/>
            <person name="Mavromatis K."/>
            <person name="Ivanova N."/>
            <person name="Ovchinnikova G."/>
            <person name="Teshima H."/>
            <person name="Detter J.C."/>
            <person name="Tapia R."/>
            <person name="Han C."/>
            <person name="Land M."/>
            <person name="Hauser L."/>
            <person name="Markowitz V."/>
            <person name="Cheng J.-F."/>
            <person name="Hugenholtz P."/>
            <person name="Woyke T."/>
            <person name="Wu D."/>
            <person name="Tindall B."/>
            <person name="Pomrenke H."/>
            <person name="Brambilla E."/>
            <person name="Klenk H.-P."/>
            <person name="Eisen J.A."/>
        </authorList>
    </citation>
    <scope>NUCLEOTIDE SEQUENCE [LARGE SCALE GENOMIC DNA]</scope>
    <source>
        <strain evidence="9 10">DSM 17448</strain>
    </source>
</reference>
<keyword evidence="3 6" id="KW-0547">Nucleotide-binding</keyword>
<dbReference type="InterPro" id="IPR005662">
    <property type="entry name" value="GTPase_Era-like"/>
</dbReference>
<evidence type="ECO:0000256" key="6">
    <source>
        <dbReference type="HAMAP-Rule" id="MF_00367"/>
    </source>
</evidence>
<keyword evidence="10" id="KW-1185">Reference proteome</keyword>
<dbReference type="HAMAP" id="MF_00367">
    <property type="entry name" value="GTPase_Era"/>
    <property type="match status" value="1"/>
</dbReference>
<dbReference type="EMBL" id="CP002961">
    <property type="protein sequence ID" value="AFK02898.1"/>
    <property type="molecule type" value="Genomic_DNA"/>
</dbReference>
<keyword evidence="4 6" id="KW-0694">RNA-binding</keyword>
<keyword evidence="6" id="KW-0963">Cytoplasm</keyword>
<feature type="binding site" evidence="6">
    <location>
        <begin position="19"/>
        <end position="26"/>
    </location>
    <ligand>
        <name>GTP</name>
        <dbReference type="ChEBI" id="CHEBI:37565"/>
    </ligand>
</feature>
<evidence type="ECO:0000259" key="8">
    <source>
        <dbReference type="PROSITE" id="PS51713"/>
    </source>
</evidence>
<dbReference type="PROSITE" id="PS51713">
    <property type="entry name" value="G_ERA"/>
    <property type="match status" value="1"/>
</dbReference>
<feature type="domain" description="Era-type G" evidence="8">
    <location>
        <begin position="11"/>
        <end position="180"/>
    </location>
</feature>
<feature type="region of interest" description="G1" evidence="7">
    <location>
        <begin position="19"/>
        <end position="26"/>
    </location>
</feature>
<proteinExistence type="inferred from homology"/>
<feature type="binding site" evidence="6">
    <location>
        <begin position="130"/>
        <end position="133"/>
    </location>
    <ligand>
        <name>GTP</name>
        <dbReference type="ChEBI" id="CHEBI:37565"/>
    </ligand>
</feature>
<evidence type="ECO:0000256" key="5">
    <source>
        <dbReference type="ARBA" id="ARBA00023134"/>
    </source>
</evidence>
<dbReference type="InterPro" id="IPR009019">
    <property type="entry name" value="KH_sf_prok-type"/>
</dbReference>
<keyword evidence="6" id="KW-0997">Cell inner membrane</keyword>
<dbReference type="CDD" id="cd22534">
    <property type="entry name" value="KH-II_Era"/>
    <property type="match status" value="1"/>
</dbReference>
<comment type="similarity">
    <text evidence="1 6 7">Belongs to the TRAFAC class TrmE-Era-EngA-EngB-Septin-like GTPase superfamily. Era GTPase family.</text>
</comment>
<dbReference type="Gene3D" id="3.40.50.300">
    <property type="entry name" value="P-loop containing nucleotide triphosphate hydrolases"/>
    <property type="match status" value="1"/>
</dbReference>
<dbReference type="PRINTS" id="PR00326">
    <property type="entry name" value="GTP1OBG"/>
</dbReference>
<feature type="region of interest" description="G4" evidence="7">
    <location>
        <begin position="130"/>
        <end position="133"/>
    </location>
</feature>
<keyword evidence="6" id="KW-0472">Membrane</keyword>
<keyword evidence="5 6" id="KW-0342">GTP-binding</keyword>
<dbReference type="RefSeq" id="WP_015028598.1">
    <property type="nucleotide sequence ID" value="NC_018748.1"/>
</dbReference>
<dbReference type="InterPro" id="IPR027417">
    <property type="entry name" value="P-loop_NTPase"/>
</dbReference>
<dbReference type="CDD" id="cd04163">
    <property type="entry name" value="Era"/>
    <property type="match status" value="1"/>
</dbReference>
<dbReference type="InterPro" id="IPR004044">
    <property type="entry name" value="KH_dom_type_2"/>
</dbReference>
<dbReference type="InterPro" id="IPR005225">
    <property type="entry name" value="Small_GTP-bd"/>
</dbReference>
<name>A0ABN4AKY5_EMTOG</name>
<dbReference type="NCBIfam" id="TIGR00231">
    <property type="entry name" value="small_GTP"/>
    <property type="match status" value="1"/>
</dbReference>
<feature type="region of interest" description="G5" evidence="7">
    <location>
        <begin position="159"/>
        <end position="161"/>
    </location>
</feature>
<evidence type="ECO:0000256" key="7">
    <source>
        <dbReference type="PROSITE-ProRule" id="PRU01050"/>
    </source>
</evidence>
<dbReference type="Proteomes" id="UP000002875">
    <property type="component" value="Chromosome"/>
</dbReference>
<dbReference type="PANTHER" id="PTHR42698:SF1">
    <property type="entry name" value="GTPASE ERA, MITOCHONDRIAL"/>
    <property type="match status" value="1"/>
</dbReference>
<evidence type="ECO:0000256" key="2">
    <source>
        <dbReference type="ARBA" id="ARBA00020484"/>
    </source>
</evidence>
<accession>A0ABN4AKY5</accession>
<evidence type="ECO:0000256" key="3">
    <source>
        <dbReference type="ARBA" id="ARBA00022741"/>
    </source>
</evidence>
<evidence type="ECO:0000313" key="10">
    <source>
        <dbReference type="Proteomes" id="UP000002875"/>
    </source>
</evidence>
<dbReference type="InterPro" id="IPR015946">
    <property type="entry name" value="KH_dom-like_a/b"/>
</dbReference>
<keyword evidence="6" id="KW-0690">Ribosome biogenesis</keyword>
<dbReference type="Gene3D" id="3.30.300.20">
    <property type="match status" value="1"/>
</dbReference>
<keyword evidence="6" id="KW-0699">rRNA-binding</keyword>
<dbReference type="NCBIfam" id="TIGR00436">
    <property type="entry name" value="era"/>
    <property type="match status" value="1"/>
</dbReference>
<dbReference type="Pfam" id="PF01926">
    <property type="entry name" value="MMR_HSR1"/>
    <property type="match status" value="1"/>
</dbReference>
<feature type="region of interest" description="G2" evidence="7">
    <location>
        <begin position="45"/>
        <end position="49"/>
    </location>
</feature>
<dbReference type="Pfam" id="PF07650">
    <property type="entry name" value="KH_2"/>
    <property type="match status" value="1"/>
</dbReference>
<comment type="subcellular location">
    <subcellularLocation>
        <location evidence="6">Cytoplasm</location>
    </subcellularLocation>
    <subcellularLocation>
        <location evidence="6">Cell inner membrane</location>
        <topology evidence="6">Peripheral membrane protein</topology>
    </subcellularLocation>
</comment>
<dbReference type="PANTHER" id="PTHR42698">
    <property type="entry name" value="GTPASE ERA"/>
    <property type="match status" value="1"/>
</dbReference>
<protein>
    <recommendedName>
        <fullName evidence="2 6">GTPase Era</fullName>
    </recommendedName>
</protein>
<sequence>MMEDNISPDHKAGFISIVGKPNVGKSTLMNILVGERLSIITSKAQTTRHRIMGIVNGVQNGTDFQLVYSDTPGIIKPVYELHKSMMHFVHGSLEDADVILFVTDIFEKHDEDDVIEKLQHANIPILLIINKIDLATPEQIEEKINYWKENFKALEIIPISALQQQNVEGLLPKIVDLLPVHYPYFPKDELTDKPERFFAAEIIREKIFTNYTKEVPYSCEVVISSFKEKEDMIVVSSEIYVERTTQRAILLGHKGERIKKVGIEARQEMEKFFGKKIFLEQYIKVEPDWRNKRQKLERFGYE</sequence>
<feature type="region of interest" description="G3" evidence="7">
    <location>
        <begin position="70"/>
        <end position="73"/>
    </location>
</feature>
<dbReference type="InterPro" id="IPR006073">
    <property type="entry name" value="GTP-bd"/>
</dbReference>
<evidence type="ECO:0000256" key="4">
    <source>
        <dbReference type="ARBA" id="ARBA00022884"/>
    </source>
</evidence>
<dbReference type="NCBIfam" id="NF000908">
    <property type="entry name" value="PRK00089.1"/>
    <property type="match status" value="1"/>
</dbReference>
<organism evidence="9 10">
    <name type="scientific">Emticicia oligotrophica (strain DSM 17448 / CIP 109782 / MTCC 6937 / GPTSA100-15)</name>
    <dbReference type="NCBI Taxonomy" id="929562"/>
    <lineage>
        <taxon>Bacteria</taxon>
        <taxon>Pseudomonadati</taxon>
        <taxon>Bacteroidota</taxon>
        <taxon>Cytophagia</taxon>
        <taxon>Cytophagales</taxon>
        <taxon>Leadbetterellaceae</taxon>
        <taxon>Emticicia</taxon>
    </lineage>
</organism>
<evidence type="ECO:0000256" key="1">
    <source>
        <dbReference type="ARBA" id="ARBA00007921"/>
    </source>
</evidence>